<evidence type="ECO:0000256" key="1">
    <source>
        <dbReference type="ARBA" id="ARBA00008239"/>
    </source>
</evidence>
<evidence type="ECO:0000256" key="3">
    <source>
        <dbReference type="ARBA" id="ARBA00022840"/>
    </source>
</evidence>
<dbReference type="InterPro" id="IPR001404">
    <property type="entry name" value="Hsp90_fam"/>
</dbReference>
<keyword evidence="2" id="KW-0547">Nucleotide-binding</keyword>
<dbReference type="Gene3D" id="3.30.565.10">
    <property type="entry name" value="Histidine kinase-like ATPase, C-terminal domain"/>
    <property type="match status" value="1"/>
</dbReference>
<dbReference type="PANTHER" id="PTHR11528">
    <property type="entry name" value="HEAT SHOCK PROTEIN 90 FAMILY MEMBER"/>
    <property type="match status" value="1"/>
</dbReference>
<dbReference type="Pfam" id="PF24391">
    <property type="entry name" value="HD-CE"/>
    <property type="match status" value="1"/>
</dbReference>
<evidence type="ECO:0000256" key="4">
    <source>
        <dbReference type="ARBA" id="ARBA00023186"/>
    </source>
</evidence>
<dbReference type="GO" id="GO:0016887">
    <property type="term" value="F:ATP hydrolysis activity"/>
    <property type="evidence" value="ECO:0007669"/>
    <property type="project" value="InterPro"/>
</dbReference>
<keyword evidence="7" id="KW-1185">Reference proteome</keyword>
<evidence type="ECO:0000256" key="2">
    <source>
        <dbReference type="ARBA" id="ARBA00022741"/>
    </source>
</evidence>
<reference evidence="6 7" key="1">
    <citation type="submission" date="2020-01" db="EMBL/GenBank/DDBJ databases">
        <authorList>
            <person name="Kim M.K."/>
        </authorList>
    </citation>
    <scope>NUCLEOTIDE SEQUENCE [LARGE SCALE GENOMIC DNA]</scope>
    <source>
        <strain evidence="6 7">172606-1</strain>
    </source>
</reference>
<dbReference type="Pfam" id="PF13589">
    <property type="entry name" value="HATPase_c_3"/>
    <property type="match status" value="1"/>
</dbReference>
<keyword evidence="4" id="KW-0143">Chaperone</keyword>
<dbReference type="InterPro" id="IPR056471">
    <property type="entry name" value="HD-CE"/>
</dbReference>
<dbReference type="AlphaFoldDB" id="A0A6C0GKT9"/>
<dbReference type="EMBL" id="CP048222">
    <property type="protein sequence ID" value="QHT68273.1"/>
    <property type="molecule type" value="Genomic_DNA"/>
</dbReference>
<dbReference type="GO" id="GO:0051082">
    <property type="term" value="F:unfolded protein binding"/>
    <property type="evidence" value="ECO:0007669"/>
    <property type="project" value="InterPro"/>
</dbReference>
<comment type="similarity">
    <text evidence="1">Belongs to the heat shock protein 90 family.</text>
</comment>
<organism evidence="6 7">
    <name type="scientific">Rhodocytophaga rosea</name>
    <dbReference type="NCBI Taxonomy" id="2704465"/>
    <lineage>
        <taxon>Bacteria</taxon>
        <taxon>Pseudomonadati</taxon>
        <taxon>Bacteroidota</taxon>
        <taxon>Cytophagia</taxon>
        <taxon>Cytophagales</taxon>
        <taxon>Rhodocytophagaceae</taxon>
        <taxon>Rhodocytophaga</taxon>
    </lineage>
</organism>
<protein>
    <submittedName>
        <fullName evidence="6">ATP-binding protein</fullName>
    </submittedName>
</protein>
<feature type="domain" description="HD-CE" evidence="5">
    <location>
        <begin position="57"/>
        <end position="317"/>
    </location>
</feature>
<dbReference type="InterPro" id="IPR020575">
    <property type="entry name" value="Hsp90_N"/>
</dbReference>
<keyword evidence="3 6" id="KW-0067">ATP-binding</keyword>
<dbReference type="RefSeq" id="WP_162444288.1">
    <property type="nucleotide sequence ID" value="NZ_CP048222.1"/>
</dbReference>
<dbReference type="InterPro" id="IPR036890">
    <property type="entry name" value="HATPase_C_sf"/>
</dbReference>
<evidence type="ECO:0000313" key="7">
    <source>
        <dbReference type="Proteomes" id="UP000480178"/>
    </source>
</evidence>
<dbReference type="Proteomes" id="UP000480178">
    <property type="component" value="Chromosome"/>
</dbReference>
<dbReference type="PRINTS" id="PR00775">
    <property type="entry name" value="HEATSHOCK90"/>
</dbReference>
<dbReference type="KEGG" id="rhoz:GXP67_17310"/>
<evidence type="ECO:0000313" key="6">
    <source>
        <dbReference type="EMBL" id="QHT68273.1"/>
    </source>
</evidence>
<dbReference type="GO" id="GO:0140662">
    <property type="term" value="F:ATP-dependent protein folding chaperone"/>
    <property type="evidence" value="ECO:0007669"/>
    <property type="project" value="InterPro"/>
</dbReference>
<dbReference type="SUPFAM" id="SSF55874">
    <property type="entry name" value="ATPase domain of HSP90 chaperone/DNA topoisomerase II/histidine kinase"/>
    <property type="match status" value="1"/>
</dbReference>
<sequence length="666" mass="74931">MSIDRIINTSLWRNSLAAKPNDIPNDLVSLKKDELRSSFIKFRENTAQLVSRIAAHLPGLTQHEISHLDALWETASLIAGDQFPLNPIEGFVLGGAILLHDSALCFEAYDNGIEGVRETTTWKDAYTALLDSKRNILDTELKAEADFASLRHLHASQAEVLTEKKWTDPDTQQAVYLIENATLRKHLGPLIGQIAASHHWDIEKVANVLPEQVNSLSGFPRDWRIDPVKIACLLRCADAAHIDNERAPDFLHALLKRKGISFNHWQAQNRLACVDLDQSDPNQNTILFTSTRSFKESESESWWVAFDAIVLVDKEIRACNALLENKNKSSFQVKRVKGVESPELMAKFIKVDGWTPCTAEIHVGNIEKLIQNLGGEKLYGAGVDILEITIRELIQNARDAIKAREVIETCFNGKITVKILQEKEETWLIVEDNGVGMTERVLTGPFLDFGTSFWTSSLVQSEFPGLRSSKFKAVGQFGIGFYSVFMVAEEVYVTTKPWKDGSSNAHQLLFKNGLSLRPLLKKGPSENFNSAISTQIKLKLKSNVLPHNLQIEIKLNIINEVNFNVPFEDYVSAICAGLDVSVYFSNEKTETLIHHNIEDSEFDPNVWLNRISFSKYRNPNTVSNYIDTYVSRLRPIKENGKVLGLATISTEFANELRFLNIRTIGV</sequence>
<evidence type="ECO:0000259" key="5">
    <source>
        <dbReference type="Pfam" id="PF24391"/>
    </source>
</evidence>
<accession>A0A6C0GKT9</accession>
<proteinExistence type="inferred from homology"/>
<gene>
    <name evidence="6" type="ORF">GXP67_17310</name>
</gene>
<dbReference type="GO" id="GO:0005524">
    <property type="term" value="F:ATP binding"/>
    <property type="evidence" value="ECO:0007669"/>
    <property type="project" value="UniProtKB-KW"/>
</dbReference>
<name>A0A6C0GKT9_9BACT</name>